<protein>
    <recommendedName>
        <fullName evidence="3">Heterokaryon incompatibility domain-containing protein</fullName>
    </recommendedName>
</protein>
<evidence type="ECO:0000313" key="1">
    <source>
        <dbReference type="EMBL" id="ENI03593.1"/>
    </source>
</evidence>
<dbReference type="GeneID" id="25844917"/>
<keyword evidence="2" id="KW-1185">Reference proteome</keyword>
<name>N4X579_COCH4</name>
<gene>
    <name evidence="1" type="ORF">COCC4DRAFT_41593</name>
</gene>
<dbReference type="AlphaFoldDB" id="N4X579"/>
<reference evidence="1 2" key="1">
    <citation type="journal article" date="2012" name="PLoS Pathog.">
        <title>Diverse lifestyles and strategies of plant pathogenesis encoded in the genomes of eighteen Dothideomycetes fungi.</title>
        <authorList>
            <person name="Ohm R.A."/>
            <person name="Feau N."/>
            <person name="Henrissat B."/>
            <person name="Schoch C.L."/>
            <person name="Horwitz B.A."/>
            <person name="Barry K.W."/>
            <person name="Condon B.J."/>
            <person name="Copeland A.C."/>
            <person name="Dhillon B."/>
            <person name="Glaser F."/>
            <person name="Hesse C.N."/>
            <person name="Kosti I."/>
            <person name="LaButti K."/>
            <person name="Lindquist E.A."/>
            <person name="Lucas S."/>
            <person name="Salamov A.A."/>
            <person name="Bradshaw R.E."/>
            <person name="Ciuffetti L."/>
            <person name="Hamelin R.C."/>
            <person name="Kema G.H.J."/>
            <person name="Lawrence C."/>
            <person name="Scott J.A."/>
            <person name="Spatafora J.W."/>
            <person name="Turgeon B.G."/>
            <person name="de Wit P.J.G.M."/>
            <person name="Zhong S."/>
            <person name="Goodwin S.B."/>
            <person name="Grigoriev I.V."/>
        </authorList>
    </citation>
    <scope>NUCLEOTIDE SEQUENCE [LARGE SCALE GENOMIC DNA]</scope>
    <source>
        <strain evidence="2">C4 / ATCC 48331 / race T</strain>
    </source>
</reference>
<dbReference type="HOGENOM" id="CLU_681528_0_0_1"/>
<dbReference type="PANTHER" id="PTHR39596">
    <property type="match status" value="1"/>
</dbReference>
<dbReference type="PANTHER" id="PTHR39596:SF4">
    <property type="entry name" value="HET DOMAIN PROTEIN (AFU_ORTHOLOGUE AFUA_3G03140)-RELATED"/>
    <property type="match status" value="1"/>
</dbReference>
<dbReference type="OrthoDB" id="2426273at2759"/>
<dbReference type="EMBL" id="KB733459">
    <property type="protein sequence ID" value="ENI03593.1"/>
    <property type="molecule type" value="Genomic_DNA"/>
</dbReference>
<organism evidence="1 2">
    <name type="scientific">Cochliobolus heterostrophus (strain C4 / ATCC 48331 / race T)</name>
    <name type="common">Southern corn leaf blight fungus</name>
    <name type="synonym">Bipolaris maydis</name>
    <dbReference type="NCBI Taxonomy" id="665024"/>
    <lineage>
        <taxon>Eukaryota</taxon>
        <taxon>Fungi</taxon>
        <taxon>Dikarya</taxon>
        <taxon>Ascomycota</taxon>
        <taxon>Pezizomycotina</taxon>
        <taxon>Dothideomycetes</taxon>
        <taxon>Pleosporomycetidae</taxon>
        <taxon>Pleosporales</taxon>
        <taxon>Pleosporineae</taxon>
        <taxon>Pleosporaceae</taxon>
        <taxon>Bipolaris</taxon>
    </lineage>
</organism>
<evidence type="ECO:0000313" key="2">
    <source>
        <dbReference type="Proteomes" id="UP000012338"/>
    </source>
</evidence>
<reference evidence="2" key="2">
    <citation type="journal article" date="2013" name="PLoS Genet.">
        <title>Comparative genome structure, secondary metabolite, and effector coding capacity across Cochliobolus pathogens.</title>
        <authorList>
            <person name="Condon B.J."/>
            <person name="Leng Y."/>
            <person name="Wu D."/>
            <person name="Bushley K.E."/>
            <person name="Ohm R.A."/>
            <person name="Otillar R."/>
            <person name="Martin J."/>
            <person name="Schackwitz W."/>
            <person name="Grimwood J."/>
            <person name="MohdZainudin N."/>
            <person name="Xue C."/>
            <person name="Wang R."/>
            <person name="Manning V.A."/>
            <person name="Dhillon B."/>
            <person name="Tu Z.J."/>
            <person name="Steffenson B.J."/>
            <person name="Salamov A."/>
            <person name="Sun H."/>
            <person name="Lowry S."/>
            <person name="LaButti K."/>
            <person name="Han J."/>
            <person name="Copeland A."/>
            <person name="Lindquist E."/>
            <person name="Barry K."/>
            <person name="Schmutz J."/>
            <person name="Baker S.E."/>
            <person name="Ciuffetti L.M."/>
            <person name="Grigoriev I.V."/>
            <person name="Zhong S."/>
            <person name="Turgeon B.G."/>
        </authorList>
    </citation>
    <scope>NUCLEOTIDE SEQUENCE [LARGE SCALE GENOMIC DNA]</scope>
    <source>
        <strain evidence="2">C4 / ATCC 48331 / race T</strain>
    </source>
</reference>
<evidence type="ECO:0008006" key="3">
    <source>
        <dbReference type="Google" id="ProtNLM"/>
    </source>
</evidence>
<accession>N4X579</accession>
<proteinExistence type="predicted"/>
<sequence length="404" mass="46410">MAEISSSMEIGVASDHSPNSLTSMRSIRIYSNEPQLQKMWLDVLCIPRGSSHKVYRNERRRAIEKIDWTFARARRVLVRDKLLNNLRTETMSTMEVAAYLCCAKWLRRCWTLAEGALAWDFSIQFADRTLNFLDILKMAEAPFEPDLVVHGHFRADNREEFDIVLQRRLQTGLLAAFQRIPYSKENNTWENRSLTKSWNTLSARSTSMPTDTPLILGLLMKVSIKDLTNLDHSLRMKAILKTLAKIPAALLFNKSPKVECKPRNRWVPLNQASADQLEPGPLMGLFNEGRMSESRDAGPSRKFSVNLRGNLEQLREQEWFLVLPYSYNNNNNSDWSATIYCIGFCATVRQRRNMYCSSGKASLMSLARAISVGMPLFRWKEFQYHLILKSLSNQTCRTGQTSPP</sequence>
<dbReference type="Proteomes" id="UP000012338">
    <property type="component" value="Unassembled WGS sequence"/>
</dbReference>